<name>A0A8S3SKU9_MYTED</name>
<evidence type="ECO:0000259" key="2">
    <source>
        <dbReference type="PROSITE" id="PS51212"/>
    </source>
</evidence>
<keyword evidence="1" id="KW-0732">Signal</keyword>
<dbReference type="Proteomes" id="UP000683360">
    <property type="component" value="Unassembled WGS sequence"/>
</dbReference>
<evidence type="ECO:0000256" key="1">
    <source>
        <dbReference type="SAM" id="SignalP"/>
    </source>
</evidence>
<gene>
    <name evidence="3" type="ORF">MEDL_32431</name>
</gene>
<proteinExistence type="predicted"/>
<accession>A0A8S3SKU9</accession>
<reference evidence="3" key="1">
    <citation type="submission" date="2021-03" db="EMBL/GenBank/DDBJ databases">
        <authorList>
            <person name="Bekaert M."/>
        </authorList>
    </citation>
    <scope>NUCLEOTIDE SEQUENCE</scope>
</reference>
<feature type="domain" description="WSC" evidence="2">
    <location>
        <begin position="67"/>
        <end position="158"/>
    </location>
</feature>
<protein>
    <recommendedName>
        <fullName evidence="2">WSC domain-containing protein</fullName>
    </recommendedName>
</protein>
<dbReference type="AlphaFoldDB" id="A0A8S3SKU9"/>
<dbReference type="PROSITE" id="PS51212">
    <property type="entry name" value="WSC"/>
    <property type="match status" value="1"/>
</dbReference>
<evidence type="ECO:0000313" key="3">
    <source>
        <dbReference type="EMBL" id="CAG2218860.1"/>
    </source>
</evidence>
<organism evidence="3 4">
    <name type="scientific">Mytilus edulis</name>
    <name type="common">Blue mussel</name>
    <dbReference type="NCBI Taxonomy" id="6550"/>
    <lineage>
        <taxon>Eukaryota</taxon>
        <taxon>Metazoa</taxon>
        <taxon>Spiralia</taxon>
        <taxon>Lophotrochozoa</taxon>
        <taxon>Mollusca</taxon>
        <taxon>Bivalvia</taxon>
        <taxon>Autobranchia</taxon>
        <taxon>Pteriomorphia</taxon>
        <taxon>Mytilida</taxon>
        <taxon>Mytiloidea</taxon>
        <taxon>Mytilidae</taxon>
        <taxon>Mytilinae</taxon>
        <taxon>Mytilus</taxon>
    </lineage>
</organism>
<sequence>MMFILHLLEFLILSVVHTGLGSYLAITKKQMNWFESFNYCKLSTLKNIKELNVTNVWLGGLYLQTPWMVHRGCFEIIGTWDIPAYPYSPSKHEWNITSACSSECRKNTFFALRGDNCACLNSLSNIVGTKMDNCKFICNGSKRDSCGDAGYYTVYEQKDTIVTDFENFHKVEIGPIYNRRPLIKWIMNETFAEIKNETADFNNVKCLLLNDSLHYVPTSCNMNYSALCESGSERGSDLTASKKQMNWFESFNYCKLSTLKKVKELNVTNVWLGGLYLQTPWMVHRGCF</sequence>
<keyword evidence="4" id="KW-1185">Reference proteome</keyword>
<dbReference type="Pfam" id="PF01822">
    <property type="entry name" value="WSC"/>
    <property type="match status" value="1"/>
</dbReference>
<comment type="caution">
    <text evidence="3">The sequence shown here is derived from an EMBL/GenBank/DDBJ whole genome shotgun (WGS) entry which is preliminary data.</text>
</comment>
<dbReference type="EMBL" id="CAJPWZ010001613">
    <property type="protein sequence ID" value="CAG2218860.1"/>
    <property type="molecule type" value="Genomic_DNA"/>
</dbReference>
<evidence type="ECO:0000313" key="4">
    <source>
        <dbReference type="Proteomes" id="UP000683360"/>
    </source>
</evidence>
<dbReference type="InterPro" id="IPR002889">
    <property type="entry name" value="WSC_carb-bd"/>
</dbReference>
<feature type="chain" id="PRO_5035768243" description="WSC domain-containing protein" evidence="1">
    <location>
        <begin position="22"/>
        <end position="288"/>
    </location>
</feature>
<feature type="signal peptide" evidence="1">
    <location>
        <begin position="1"/>
        <end position="21"/>
    </location>
</feature>